<dbReference type="OrthoDB" id="9971669at2759"/>
<feature type="region of interest" description="Disordered" evidence="7">
    <location>
        <begin position="1"/>
        <end position="22"/>
    </location>
</feature>
<feature type="transmembrane region" description="Helical" evidence="8">
    <location>
        <begin position="172"/>
        <end position="193"/>
    </location>
</feature>
<feature type="transmembrane region" description="Helical" evidence="8">
    <location>
        <begin position="42"/>
        <end position="59"/>
    </location>
</feature>
<dbReference type="PROSITE" id="PS50850">
    <property type="entry name" value="MFS"/>
    <property type="match status" value="1"/>
</dbReference>
<comment type="subcellular location">
    <subcellularLocation>
        <location evidence="1">Membrane</location>
        <topology evidence="1">Multi-pass membrane protein</topology>
    </subcellularLocation>
</comment>
<dbReference type="FunFam" id="1.20.1250.20:FF:000013">
    <property type="entry name" value="MFS general substrate transporter"/>
    <property type="match status" value="1"/>
</dbReference>
<organism evidence="10 11">
    <name type="scientific">Aspergillus bertholletiae</name>
    <dbReference type="NCBI Taxonomy" id="1226010"/>
    <lineage>
        <taxon>Eukaryota</taxon>
        <taxon>Fungi</taxon>
        <taxon>Dikarya</taxon>
        <taxon>Ascomycota</taxon>
        <taxon>Pezizomycotina</taxon>
        <taxon>Eurotiomycetes</taxon>
        <taxon>Eurotiomycetidae</taxon>
        <taxon>Eurotiales</taxon>
        <taxon>Aspergillaceae</taxon>
        <taxon>Aspergillus</taxon>
        <taxon>Aspergillus subgen. Circumdati</taxon>
    </lineage>
</organism>
<evidence type="ECO:0000256" key="4">
    <source>
        <dbReference type="ARBA" id="ARBA00022692"/>
    </source>
</evidence>
<name>A0A5N7B4M7_9EURO</name>
<protein>
    <submittedName>
        <fullName evidence="10">Major facilitator superfamily domain-containing protein</fullName>
    </submittedName>
</protein>
<evidence type="ECO:0000256" key="2">
    <source>
        <dbReference type="ARBA" id="ARBA00008335"/>
    </source>
</evidence>
<evidence type="ECO:0000256" key="6">
    <source>
        <dbReference type="ARBA" id="ARBA00023136"/>
    </source>
</evidence>
<keyword evidence="11" id="KW-1185">Reference proteome</keyword>
<feature type="transmembrane region" description="Helical" evidence="8">
    <location>
        <begin position="136"/>
        <end position="160"/>
    </location>
</feature>
<dbReference type="AlphaFoldDB" id="A0A5N7B4M7"/>
<dbReference type="Proteomes" id="UP000326198">
    <property type="component" value="Unassembled WGS sequence"/>
</dbReference>
<evidence type="ECO:0000256" key="5">
    <source>
        <dbReference type="ARBA" id="ARBA00022989"/>
    </source>
</evidence>
<keyword evidence="5 8" id="KW-1133">Transmembrane helix</keyword>
<dbReference type="Gene3D" id="1.20.1250.20">
    <property type="entry name" value="MFS general substrate transporter like domains"/>
    <property type="match status" value="2"/>
</dbReference>
<evidence type="ECO:0000256" key="1">
    <source>
        <dbReference type="ARBA" id="ARBA00004141"/>
    </source>
</evidence>
<evidence type="ECO:0000256" key="7">
    <source>
        <dbReference type="SAM" id="MobiDB-lite"/>
    </source>
</evidence>
<evidence type="ECO:0000256" key="3">
    <source>
        <dbReference type="ARBA" id="ARBA00022448"/>
    </source>
</evidence>
<feature type="transmembrane region" description="Helical" evidence="8">
    <location>
        <begin position="274"/>
        <end position="296"/>
    </location>
</feature>
<dbReference type="SUPFAM" id="SSF103473">
    <property type="entry name" value="MFS general substrate transporter"/>
    <property type="match status" value="1"/>
</dbReference>
<dbReference type="GO" id="GO:0016020">
    <property type="term" value="C:membrane"/>
    <property type="evidence" value="ECO:0007669"/>
    <property type="project" value="UniProtKB-SubCell"/>
</dbReference>
<evidence type="ECO:0000313" key="10">
    <source>
        <dbReference type="EMBL" id="KAE8376963.1"/>
    </source>
</evidence>
<evidence type="ECO:0000256" key="8">
    <source>
        <dbReference type="SAM" id="Phobius"/>
    </source>
</evidence>
<dbReference type="Pfam" id="PF07690">
    <property type="entry name" value="MFS_1"/>
    <property type="match status" value="1"/>
</dbReference>
<dbReference type="FunFam" id="1.20.1250.20:FF:000034">
    <property type="entry name" value="MFS general substrate transporter"/>
    <property type="match status" value="1"/>
</dbReference>
<accession>A0A5N7B4M7</accession>
<comment type="similarity">
    <text evidence="2">Belongs to the major facilitator superfamily.</text>
</comment>
<keyword evidence="4 8" id="KW-0812">Transmembrane</keyword>
<dbReference type="PANTHER" id="PTHR43791">
    <property type="entry name" value="PERMEASE-RELATED"/>
    <property type="match status" value="1"/>
</dbReference>
<feature type="transmembrane region" description="Helical" evidence="8">
    <location>
        <begin position="400"/>
        <end position="420"/>
    </location>
</feature>
<keyword evidence="6 8" id="KW-0472">Membrane</keyword>
<feature type="transmembrane region" description="Helical" evidence="8">
    <location>
        <begin position="432"/>
        <end position="453"/>
    </location>
</feature>
<keyword evidence="3" id="KW-0813">Transport</keyword>
<feature type="domain" description="Major facilitator superfamily (MFS) profile" evidence="9">
    <location>
        <begin position="46"/>
        <end position="460"/>
    </location>
</feature>
<dbReference type="InterPro" id="IPR011701">
    <property type="entry name" value="MFS"/>
</dbReference>
<dbReference type="GO" id="GO:0022857">
    <property type="term" value="F:transmembrane transporter activity"/>
    <property type="evidence" value="ECO:0007669"/>
    <property type="project" value="InterPro"/>
</dbReference>
<gene>
    <name evidence="10" type="ORF">BDV26DRAFT_282242</name>
</gene>
<feature type="transmembrane region" description="Helical" evidence="8">
    <location>
        <begin position="316"/>
        <end position="333"/>
    </location>
</feature>
<dbReference type="InterPro" id="IPR036259">
    <property type="entry name" value="MFS_trans_sf"/>
</dbReference>
<sequence>MADTKSVANPVGDPEAKQNAIEEEIPMDERTLKLDRQTLRRLDLVLMPMTLMLYLLAWLDRANVGNARVAGLQKDLHLTDLQYKTAITVTYVPYVVSELPSNLLLKMIGPRIVLPTLCTLWGLVTTLQSQVHNYSGFLACRFFLGLLEGGLFPGIVLFLSGFYRRHELQVRIALFFSAASLSGAFSGLLAAAIQQLNGRGGMRGWQWIFLLEGLFTVCFGLFSFLVLPNGPEKLITFRPEHSERCIARLRQDGNKFETESKVSFREVISVLKDLHVWIACLILFCNGACLFGLAYFSPSIVQALGYSSTKTQLMTVPPYACGFVVTMLTAYFSDRYQQRGAGAFITSGIALIGAALAINGRSTGIRYAALVLLLTGVYACAPCLISWVPNNTAGHTRRATAVAMAFIATNCGGIMSTWIYPETSAPYFQLGSRFNLALTVIAMALVVAQVSLLRILNRRKTRDPVGLLNGVEDLPYEEQLDKLGDRHPRYKYTY</sequence>
<feature type="transmembrane region" description="Helical" evidence="8">
    <location>
        <begin position="205"/>
        <end position="227"/>
    </location>
</feature>
<dbReference type="EMBL" id="ML736231">
    <property type="protein sequence ID" value="KAE8376963.1"/>
    <property type="molecule type" value="Genomic_DNA"/>
</dbReference>
<evidence type="ECO:0000259" key="9">
    <source>
        <dbReference type="PROSITE" id="PS50850"/>
    </source>
</evidence>
<feature type="transmembrane region" description="Helical" evidence="8">
    <location>
        <begin position="340"/>
        <end position="358"/>
    </location>
</feature>
<dbReference type="InterPro" id="IPR020846">
    <property type="entry name" value="MFS_dom"/>
</dbReference>
<evidence type="ECO:0000313" key="11">
    <source>
        <dbReference type="Proteomes" id="UP000326198"/>
    </source>
</evidence>
<proteinExistence type="inferred from homology"/>
<feature type="transmembrane region" description="Helical" evidence="8">
    <location>
        <begin position="364"/>
        <end position="388"/>
    </location>
</feature>
<reference evidence="10 11" key="1">
    <citation type="submission" date="2019-04" db="EMBL/GenBank/DDBJ databases">
        <title>Friends and foes A comparative genomics studyof 23 Aspergillus species from section Flavi.</title>
        <authorList>
            <consortium name="DOE Joint Genome Institute"/>
            <person name="Kjaerbolling I."/>
            <person name="Vesth T."/>
            <person name="Frisvad J.C."/>
            <person name="Nybo J.L."/>
            <person name="Theobald S."/>
            <person name="Kildgaard S."/>
            <person name="Isbrandt T."/>
            <person name="Kuo A."/>
            <person name="Sato A."/>
            <person name="Lyhne E.K."/>
            <person name="Kogle M.E."/>
            <person name="Wiebenga A."/>
            <person name="Kun R.S."/>
            <person name="Lubbers R.J."/>
            <person name="Makela M.R."/>
            <person name="Barry K."/>
            <person name="Chovatia M."/>
            <person name="Clum A."/>
            <person name="Daum C."/>
            <person name="Haridas S."/>
            <person name="He G."/>
            <person name="LaButti K."/>
            <person name="Lipzen A."/>
            <person name="Mondo S."/>
            <person name="Riley R."/>
            <person name="Salamov A."/>
            <person name="Simmons B.A."/>
            <person name="Magnuson J.K."/>
            <person name="Henrissat B."/>
            <person name="Mortensen U.H."/>
            <person name="Larsen T.O."/>
            <person name="Devries R.P."/>
            <person name="Grigoriev I.V."/>
            <person name="Machida M."/>
            <person name="Baker S.E."/>
            <person name="Andersen M.R."/>
        </authorList>
    </citation>
    <scope>NUCLEOTIDE SEQUENCE [LARGE SCALE GENOMIC DNA]</scope>
    <source>
        <strain evidence="10 11">IBT 29228</strain>
    </source>
</reference>
<dbReference type="PANTHER" id="PTHR43791:SF85">
    <property type="entry name" value="TRANSPORTER, PUTATIVE (AFU_ORTHOLOGUE AFUA_6G00710)-RELATED"/>
    <property type="match status" value="1"/>
</dbReference>